<evidence type="ECO:0000256" key="3">
    <source>
        <dbReference type="ARBA" id="ARBA00022777"/>
    </source>
</evidence>
<dbReference type="GO" id="GO:0005829">
    <property type="term" value="C:cytosol"/>
    <property type="evidence" value="ECO:0007669"/>
    <property type="project" value="TreeGrafter"/>
</dbReference>
<dbReference type="EC" id="2.7.11.1" evidence="6"/>
<keyword evidence="3 6" id="KW-0418">Kinase</keyword>
<dbReference type="OrthoDB" id="9805913at2"/>
<dbReference type="Proteomes" id="UP000289841">
    <property type="component" value="Chromosome"/>
</dbReference>
<evidence type="ECO:0000256" key="2">
    <source>
        <dbReference type="ARBA" id="ARBA00022679"/>
    </source>
</evidence>
<evidence type="ECO:0000256" key="1">
    <source>
        <dbReference type="ARBA" id="ARBA00010164"/>
    </source>
</evidence>
<keyword evidence="7" id="KW-1185">Reference proteome</keyword>
<evidence type="ECO:0000259" key="5">
    <source>
        <dbReference type="Pfam" id="PF13657"/>
    </source>
</evidence>
<organism evidence="6 7">
    <name type="scientific">Haploplasma axanthum</name>
    <name type="common">Acholeplasma axanthum</name>
    <dbReference type="NCBI Taxonomy" id="29552"/>
    <lineage>
        <taxon>Bacteria</taxon>
        <taxon>Bacillati</taxon>
        <taxon>Mycoplasmatota</taxon>
        <taxon>Mollicutes</taxon>
        <taxon>Acholeplasmatales</taxon>
        <taxon>Acholeplasmataceae</taxon>
        <taxon>Haploplasma</taxon>
    </lineage>
</organism>
<name>A0A449BFT6_HAPAX</name>
<evidence type="ECO:0000259" key="4">
    <source>
        <dbReference type="Pfam" id="PF07804"/>
    </source>
</evidence>
<dbReference type="AlphaFoldDB" id="A0A449BFT6"/>
<gene>
    <name evidence="6" type="primary">hipA_2</name>
    <name evidence="6" type="ORF">NCTC10138_01717</name>
</gene>
<dbReference type="PANTHER" id="PTHR37419:SF8">
    <property type="entry name" value="TOXIN YJJJ"/>
    <property type="match status" value="1"/>
</dbReference>
<keyword evidence="2 6" id="KW-0808">Transferase</keyword>
<dbReference type="Gene3D" id="1.10.1070.20">
    <property type="match status" value="1"/>
</dbReference>
<dbReference type="InterPro" id="IPR017508">
    <property type="entry name" value="HipA_N1"/>
</dbReference>
<sequence length="369" mass="42717">MKNIDRVLVKYNERLVGYLQILENNRIGFQYDEEWVKNGFSISPFSLPLSDDVYISKSPYFKGLYGVFNDSLPDGWGEFLVRRMLAKKGINFEKLTPLERLTLIGSNGLGGLTYEPIQREYVKNDNMDLDNLALNTKKILESKTENENLDDLFNFGGASGGARPKVHISFNDEEWIVKFGALNDSLDVGFDEYIANKKASEASINVNEFKLFESNRCKGYFGAKRFDRKNKQKVHVISLSAILETTHQIPNMDYYHLFQVIQKISIDKMDLYEAFRRMSFNVLYGNRDDHGKNFSFLYDEELKGYRLTPAYDITKTDYKLEHEMTVNGNSKPNESDLLSIADEFRLSRKICEGIIERIKNIIVNEKDRI</sequence>
<proteinExistence type="inferred from homology"/>
<reference evidence="6 7" key="1">
    <citation type="submission" date="2019-01" db="EMBL/GenBank/DDBJ databases">
        <authorList>
            <consortium name="Pathogen Informatics"/>
        </authorList>
    </citation>
    <scope>NUCLEOTIDE SEQUENCE [LARGE SCALE GENOMIC DNA]</scope>
    <source>
        <strain evidence="6 7">NCTC10138</strain>
    </source>
</reference>
<dbReference type="Pfam" id="PF13657">
    <property type="entry name" value="Couple_hipA"/>
    <property type="match status" value="1"/>
</dbReference>
<dbReference type="InterPro" id="IPR012893">
    <property type="entry name" value="HipA-like_C"/>
</dbReference>
<dbReference type="STRING" id="1278311.GCA_000428705_01521"/>
<evidence type="ECO:0000313" key="6">
    <source>
        <dbReference type="EMBL" id="VEU81319.1"/>
    </source>
</evidence>
<protein>
    <submittedName>
        <fullName evidence="6">Serine/threonine-protein kinase HipA</fullName>
        <ecNumber evidence="6">2.7.11.1</ecNumber>
    </submittedName>
</protein>
<dbReference type="Pfam" id="PF07804">
    <property type="entry name" value="HipA_C"/>
    <property type="match status" value="1"/>
</dbReference>
<dbReference type="GO" id="GO:0004674">
    <property type="term" value="F:protein serine/threonine kinase activity"/>
    <property type="evidence" value="ECO:0007669"/>
    <property type="project" value="UniProtKB-EC"/>
</dbReference>
<accession>A0A449BFT6</accession>
<dbReference type="EMBL" id="LR215048">
    <property type="protein sequence ID" value="VEU81319.1"/>
    <property type="molecule type" value="Genomic_DNA"/>
</dbReference>
<dbReference type="KEGG" id="aaxa:NCTC10138_01717"/>
<comment type="similarity">
    <text evidence="1">Belongs to the HipA Ser/Thr kinase family.</text>
</comment>
<feature type="domain" description="HipA-like C-terminal" evidence="4">
    <location>
        <begin position="159"/>
        <end position="361"/>
    </location>
</feature>
<feature type="domain" description="HipA N-terminal subdomain 1" evidence="5">
    <location>
        <begin position="9"/>
        <end position="114"/>
    </location>
</feature>
<dbReference type="InterPro" id="IPR052028">
    <property type="entry name" value="HipA_Ser/Thr_kinase"/>
</dbReference>
<evidence type="ECO:0000313" key="7">
    <source>
        <dbReference type="Proteomes" id="UP000289841"/>
    </source>
</evidence>
<dbReference type="RefSeq" id="WP_035375846.1">
    <property type="nucleotide sequence ID" value="NZ_LR215048.1"/>
</dbReference>
<dbReference type="PANTHER" id="PTHR37419">
    <property type="entry name" value="SERINE/THREONINE-PROTEIN KINASE TOXIN HIPA"/>
    <property type="match status" value="1"/>
</dbReference>